<sequence>MTYQHVIACRYNYRPLDETKRIQDERQMKAAERRNYNQKERLKKVKSTLEKGKKIRQQQEEMQRQKKEYFEKKHTTAEQKRLDQLREIVRKAQEEDAKISEIAFINSLEAQNKRIEVFSRHQTERQRKFEEQAAKEEAALERRRALEAERQFKLEELRLKKLEKEAKVELQRQERDKARSDALKEKAR</sequence>
<evidence type="ECO:0000313" key="2">
    <source>
        <dbReference type="EMBL" id="EDV18955.1"/>
    </source>
</evidence>
<dbReference type="AlphaFoldDB" id="B3SE89"/>
<dbReference type="HOGENOM" id="CLU_1451190_0_0_1"/>
<dbReference type="CTD" id="6759773"/>
<evidence type="ECO:0000313" key="3">
    <source>
        <dbReference type="Proteomes" id="UP000009022"/>
    </source>
</evidence>
<dbReference type="KEGG" id="tad:TRIADDRAFT_62587"/>
<dbReference type="STRING" id="10228.B3SE89"/>
<dbReference type="eggNOG" id="KOG4722">
    <property type="taxonomic scope" value="Eukaryota"/>
</dbReference>
<protein>
    <recommendedName>
        <fullName evidence="4">Trichohyalin-plectin-homology domain-containing protein</fullName>
    </recommendedName>
</protein>
<dbReference type="Proteomes" id="UP000009022">
    <property type="component" value="Unassembled WGS sequence"/>
</dbReference>
<gene>
    <name evidence="2" type="ORF">TRIADDRAFT_62587</name>
</gene>
<feature type="region of interest" description="Disordered" evidence="1">
    <location>
        <begin position="168"/>
        <end position="188"/>
    </location>
</feature>
<reference evidence="2 3" key="1">
    <citation type="journal article" date="2008" name="Nature">
        <title>The Trichoplax genome and the nature of placozoans.</title>
        <authorList>
            <person name="Srivastava M."/>
            <person name="Begovic E."/>
            <person name="Chapman J."/>
            <person name="Putnam N.H."/>
            <person name="Hellsten U."/>
            <person name="Kawashima T."/>
            <person name="Kuo A."/>
            <person name="Mitros T."/>
            <person name="Salamov A."/>
            <person name="Carpenter M.L."/>
            <person name="Signorovitch A.Y."/>
            <person name="Moreno M.A."/>
            <person name="Kamm K."/>
            <person name="Grimwood J."/>
            <person name="Schmutz J."/>
            <person name="Shapiro H."/>
            <person name="Grigoriev I.V."/>
            <person name="Buss L.W."/>
            <person name="Schierwater B."/>
            <person name="Dellaporta S.L."/>
            <person name="Rokhsar D.S."/>
        </authorList>
    </citation>
    <scope>NUCLEOTIDE SEQUENCE [LARGE SCALE GENOMIC DNA]</scope>
    <source>
        <strain evidence="2 3">Grell-BS-1999</strain>
    </source>
</reference>
<dbReference type="GeneID" id="6759773"/>
<dbReference type="PANTHER" id="PTHR31434:SF2">
    <property type="entry name" value="S PHASE CYCLIN A-ASSOCIATED PROTEIN IN THE ENDOPLASMIC RETICULUM"/>
    <property type="match status" value="1"/>
</dbReference>
<evidence type="ECO:0000256" key="1">
    <source>
        <dbReference type="SAM" id="MobiDB-lite"/>
    </source>
</evidence>
<dbReference type="RefSeq" id="XP_002118558.1">
    <property type="nucleotide sequence ID" value="XM_002118522.1"/>
</dbReference>
<keyword evidence="3" id="KW-1185">Reference proteome</keyword>
<feature type="region of interest" description="Disordered" evidence="1">
    <location>
        <begin position="32"/>
        <end position="58"/>
    </location>
</feature>
<feature type="non-terminal residue" evidence="2">
    <location>
        <position position="188"/>
    </location>
</feature>
<organism evidence="2 3">
    <name type="scientific">Trichoplax adhaerens</name>
    <name type="common">Trichoplax reptans</name>
    <dbReference type="NCBI Taxonomy" id="10228"/>
    <lineage>
        <taxon>Eukaryota</taxon>
        <taxon>Metazoa</taxon>
        <taxon>Placozoa</taxon>
        <taxon>Uniplacotomia</taxon>
        <taxon>Trichoplacea</taxon>
        <taxon>Trichoplacidae</taxon>
        <taxon>Trichoplax</taxon>
    </lineage>
</organism>
<dbReference type="EMBL" id="DS985389">
    <property type="protein sequence ID" value="EDV18955.1"/>
    <property type="molecule type" value="Genomic_DNA"/>
</dbReference>
<dbReference type="PANTHER" id="PTHR31434">
    <property type="entry name" value="S PHASE CYCLIN A-ASSOCIATED PROTEIN IN THE ENDOPLASMIC RETICULUM"/>
    <property type="match status" value="1"/>
</dbReference>
<dbReference type="InParanoid" id="B3SE89"/>
<proteinExistence type="predicted"/>
<evidence type="ECO:0008006" key="4">
    <source>
        <dbReference type="Google" id="ProtNLM"/>
    </source>
</evidence>
<feature type="compositionally biased region" description="Basic and acidic residues" evidence="1">
    <location>
        <begin position="47"/>
        <end position="58"/>
    </location>
</feature>
<name>B3SE89_TRIAD</name>
<accession>B3SE89</accession>
<dbReference type="OrthoDB" id="313366at2759"/>